<feature type="transmembrane region" description="Helical" evidence="7">
    <location>
        <begin position="174"/>
        <end position="192"/>
    </location>
</feature>
<dbReference type="Pfam" id="PF01694">
    <property type="entry name" value="Rhomboid"/>
    <property type="match status" value="1"/>
</dbReference>
<dbReference type="SUPFAM" id="SSF144091">
    <property type="entry name" value="Rhomboid-like"/>
    <property type="match status" value="1"/>
</dbReference>
<evidence type="ECO:0000256" key="1">
    <source>
        <dbReference type="ARBA" id="ARBA00004141"/>
    </source>
</evidence>
<comment type="subcellular location">
    <subcellularLocation>
        <location evidence="1">Membrane</location>
        <topology evidence="1">Multi-pass membrane protein</topology>
    </subcellularLocation>
</comment>
<accession>A0A9X5AQ91</accession>
<feature type="transmembrane region" description="Helical" evidence="7">
    <location>
        <begin position="362"/>
        <end position="380"/>
    </location>
</feature>
<dbReference type="RefSeq" id="WP_006785244.1">
    <property type="nucleotide sequence ID" value="NZ_JAMQUV010000073.1"/>
</dbReference>
<evidence type="ECO:0000256" key="3">
    <source>
        <dbReference type="ARBA" id="ARBA00022692"/>
    </source>
</evidence>
<evidence type="ECO:0000256" key="2">
    <source>
        <dbReference type="ARBA" id="ARBA00009045"/>
    </source>
</evidence>
<dbReference type="GO" id="GO:0006508">
    <property type="term" value="P:proteolysis"/>
    <property type="evidence" value="ECO:0007669"/>
    <property type="project" value="UniProtKB-KW"/>
</dbReference>
<keyword evidence="6 7" id="KW-0472">Membrane</keyword>
<dbReference type="InterPro" id="IPR035952">
    <property type="entry name" value="Rhomboid-like_sf"/>
</dbReference>
<keyword evidence="3 7" id="KW-0812">Transmembrane</keyword>
<comment type="caution">
    <text evidence="9">The sequence shown here is derived from an EMBL/GenBank/DDBJ whole genome shotgun (WGS) entry which is preliminary data.</text>
</comment>
<evidence type="ECO:0000256" key="7">
    <source>
        <dbReference type="SAM" id="Phobius"/>
    </source>
</evidence>
<dbReference type="GO" id="GO:0016020">
    <property type="term" value="C:membrane"/>
    <property type="evidence" value="ECO:0007669"/>
    <property type="project" value="UniProtKB-SubCell"/>
</dbReference>
<evidence type="ECO:0000256" key="6">
    <source>
        <dbReference type="ARBA" id="ARBA00023136"/>
    </source>
</evidence>
<dbReference type="EMBL" id="WMQE01000034">
    <property type="protein sequence ID" value="MTK22306.1"/>
    <property type="molecule type" value="Genomic_DNA"/>
</dbReference>
<proteinExistence type="inferred from homology"/>
<evidence type="ECO:0000256" key="4">
    <source>
        <dbReference type="ARBA" id="ARBA00022801"/>
    </source>
</evidence>
<reference evidence="9 10" key="1">
    <citation type="journal article" date="2019" name="Nat. Med.">
        <title>A library of human gut bacterial isolates paired with longitudinal multiomics data enables mechanistic microbiome research.</title>
        <authorList>
            <person name="Poyet M."/>
            <person name="Groussin M."/>
            <person name="Gibbons S.M."/>
            <person name="Avila-Pacheco J."/>
            <person name="Jiang X."/>
            <person name="Kearney S.M."/>
            <person name="Perrotta A.R."/>
            <person name="Berdy B."/>
            <person name="Zhao S."/>
            <person name="Lieberman T.D."/>
            <person name="Swanson P.K."/>
            <person name="Smith M."/>
            <person name="Roesemann S."/>
            <person name="Alexander J.E."/>
            <person name="Rich S.A."/>
            <person name="Livny J."/>
            <person name="Vlamakis H."/>
            <person name="Clish C."/>
            <person name="Bullock K."/>
            <person name="Deik A."/>
            <person name="Scott J."/>
            <person name="Pierce K.A."/>
            <person name="Xavier R.J."/>
            <person name="Alm E.J."/>
        </authorList>
    </citation>
    <scope>NUCLEOTIDE SEQUENCE [LARGE SCALE GENOMIC DNA]</scope>
    <source>
        <strain evidence="9 10">BIOML-A198</strain>
    </source>
</reference>
<dbReference type="PANTHER" id="PTHR43731:SF14">
    <property type="entry name" value="PRESENILIN-ASSOCIATED RHOMBOID-LIKE PROTEIN, MITOCHONDRIAL"/>
    <property type="match status" value="1"/>
</dbReference>
<keyword evidence="5 7" id="KW-1133">Transmembrane helix</keyword>
<evidence type="ECO:0000259" key="8">
    <source>
        <dbReference type="Pfam" id="PF01694"/>
    </source>
</evidence>
<sequence>MEKQGVMKEIRLDIQSELTMNIVNYLLVEENYIYVGNEKEIWLENLSHPTVQLIYINQRSLFNEMQASQLMKQIDRVRSRVRRRYLLWRLNVVILNIDTASCQYFSNVKDCVKIIDIQRADDFTQNEDIKQFYSSIERASLERSMSELIIEMQQTSKAKALNVRKMLEFQSKSFVIIGFLALLVILFLMIQIQPVKNIGTAIEFGAKYNPLIIAGEYWRLLTPSLIHLQLFHLLFNAIFIYQFGKIIEHLFGWWRLTIIIIGSAFLGNLFSFAFIENVSLGASTVAYGLLGAMLFLGIENRKMFMHLVKGMIFPIMLFSIVWAIIDPTIDFYGHLGGFLGGFLIASILGLPKTKQYLSRTALATATYVLLVMGLFTRGTLLTQQTDYSDYNMALIYYYLQNNEPEKAAHFIDKLDVKLEEIVK</sequence>
<dbReference type="Gene3D" id="1.20.1540.10">
    <property type="entry name" value="Rhomboid-like"/>
    <property type="match status" value="1"/>
</dbReference>
<dbReference type="AlphaFoldDB" id="A0A9X5AQ91"/>
<feature type="transmembrane region" description="Helical" evidence="7">
    <location>
        <begin position="331"/>
        <end position="350"/>
    </location>
</feature>
<feature type="transmembrane region" description="Helical" evidence="7">
    <location>
        <begin position="217"/>
        <end position="241"/>
    </location>
</feature>
<name>A0A9X5AQ91_9FIRM</name>
<protein>
    <submittedName>
        <fullName evidence="9">Rhomboid family intramembrane serine protease</fullName>
    </submittedName>
</protein>
<dbReference type="PANTHER" id="PTHR43731">
    <property type="entry name" value="RHOMBOID PROTEASE"/>
    <property type="match status" value="1"/>
</dbReference>
<evidence type="ECO:0000256" key="5">
    <source>
        <dbReference type="ARBA" id="ARBA00022989"/>
    </source>
</evidence>
<dbReference type="Proteomes" id="UP000487649">
    <property type="component" value="Unassembled WGS sequence"/>
</dbReference>
<keyword evidence="9" id="KW-0645">Protease</keyword>
<comment type="similarity">
    <text evidence="2">Belongs to the peptidase S54 family.</text>
</comment>
<organism evidence="9 10">
    <name type="scientific">Turicibacter sanguinis</name>
    <dbReference type="NCBI Taxonomy" id="154288"/>
    <lineage>
        <taxon>Bacteria</taxon>
        <taxon>Bacillati</taxon>
        <taxon>Bacillota</taxon>
        <taxon>Erysipelotrichia</taxon>
        <taxon>Erysipelotrichales</taxon>
        <taxon>Turicibacteraceae</taxon>
        <taxon>Turicibacter</taxon>
    </lineage>
</organism>
<evidence type="ECO:0000313" key="10">
    <source>
        <dbReference type="Proteomes" id="UP000487649"/>
    </source>
</evidence>
<dbReference type="GO" id="GO:0004252">
    <property type="term" value="F:serine-type endopeptidase activity"/>
    <property type="evidence" value="ECO:0007669"/>
    <property type="project" value="InterPro"/>
</dbReference>
<gene>
    <name evidence="9" type="ORF">GMA92_12885</name>
</gene>
<feature type="transmembrane region" description="Helical" evidence="7">
    <location>
        <begin position="307"/>
        <end position="325"/>
    </location>
</feature>
<feature type="transmembrane region" description="Helical" evidence="7">
    <location>
        <begin position="253"/>
        <end position="274"/>
    </location>
</feature>
<dbReference type="InterPro" id="IPR022764">
    <property type="entry name" value="Peptidase_S54_rhomboid_dom"/>
</dbReference>
<evidence type="ECO:0000313" key="9">
    <source>
        <dbReference type="EMBL" id="MTK22306.1"/>
    </source>
</evidence>
<feature type="domain" description="Peptidase S54 rhomboid" evidence="8">
    <location>
        <begin position="215"/>
        <end position="348"/>
    </location>
</feature>
<dbReference type="InterPro" id="IPR050925">
    <property type="entry name" value="Rhomboid_protease_S54"/>
</dbReference>
<feature type="transmembrane region" description="Helical" evidence="7">
    <location>
        <begin position="280"/>
        <end position="298"/>
    </location>
</feature>
<keyword evidence="4" id="KW-0378">Hydrolase</keyword>